<evidence type="ECO:0000256" key="1">
    <source>
        <dbReference type="ARBA" id="ARBA00004211"/>
    </source>
</evidence>
<keyword evidence="6 9" id="KW-1133">Transmembrane helix</keyword>
<feature type="domain" description="SNARE-complex protein Syntaxin-18 N-terminal" evidence="10">
    <location>
        <begin position="5"/>
        <end position="86"/>
    </location>
</feature>
<evidence type="ECO:0000256" key="3">
    <source>
        <dbReference type="ARBA" id="ARBA00022448"/>
    </source>
</evidence>
<feature type="transmembrane region" description="Helical" evidence="9">
    <location>
        <begin position="292"/>
        <end position="310"/>
    </location>
</feature>
<dbReference type="GO" id="GO:0031201">
    <property type="term" value="C:SNARE complex"/>
    <property type="evidence" value="ECO:0007669"/>
    <property type="project" value="TreeGrafter"/>
</dbReference>
<keyword evidence="5" id="KW-0653">Protein transport</keyword>
<dbReference type="PANTHER" id="PTHR15959">
    <property type="entry name" value="SYNTAXIN-18"/>
    <property type="match status" value="1"/>
</dbReference>
<name>A0A8J5GR01_ZINOF</name>
<evidence type="ECO:0000256" key="6">
    <source>
        <dbReference type="ARBA" id="ARBA00022989"/>
    </source>
</evidence>
<organism evidence="11 12">
    <name type="scientific">Zingiber officinale</name>
    <name type="common">Ginger</name>
    <name type="synonym">Amomum zingiber</name>
    <dbReference type="NCBI Taxonomy" id="94328"/>
    <lineage>
        <taxon>Eukaryota</taxon>
        <taxon>Viridiplantae</taxon>
        <taxon>Streptophyta</taxon>
        <taxon>Embryophyta</taxon>
        <taxon>Tracheophyta</taxon>
        <taxon>Spermatophyta</taxon>
        <taxon>Magnoliopsida</taxon>
        <taxon>Liliopsida</taxon>
        <taxon>Zingiberales</taxon>
        <taxon>Zingiberaceae</taxon>
        <taxon>Zingiber</taxon>
    </lineage>
</organism>
<keyword evidence="7" id="KW-0175">Coiled coil</keyword>
<dbReference type="OrthoDB" id="342981at2759"/>
<sequence>MAKSRDRTEDFREATRATALSFGYDEAKLAALLASFILRKPLEKPPFEKAAIKTLESISELEHFITKHRKDYVDLHRITEQERDNIEHEVGVFIKVCKDQIDILQNMIYNEEKNGSSKSWLNLRDDKPNADVVAHKHGVVLILSERLHSVSAQFDRLRSVRFQDAINRAMPRRKVNRVLRSAPSEQPSGFDLPNLGGQELTTTPLRVQDQILDDETRALQVELSNLLDAVQETETKMVEMSALNHLMSTHVLQQAQQIEHLYDQAVEATKNVELGNKELSQAIKRNSSSRTFLLLFLFVLTFSILFLDWYN</sequence>
<keyword evidence="8 9" id="KW-0472">Membrane</keyword>
<evidence type="ECO:0000313" key="11">
    <source>
        <dbReference type="EMBL" id="KAG6505213.1"/>
    </source>
</evidence>
<gene>
    <name evidence="11" type="ORF">ZIOFF_037567</name>
</gene>
<evidence type="ECO:0000256" key="7">
    <source>
        <dbReference type="ARBA" id="ARBA00023054"/>
    </source>
</evidence>
<keyword evidence="4 9" id="KW-0812">Transmembrane</keyword>
<dbReference type="Pfam" id="PF10496">
    <property type="entry name" value="Syntaxin-18_N"/>
    <property type="match status" value="1"/>
</dbReference>
<evidence type="ECO:0000256" key="2">
    <source>
        <dbReference type="ARBA" id="ARBA00009063"/>
    </source>
</evidence>
<dbReference type="Proteomes" id="UP000734854">
    <property type="component" value="Unassembled WGS sequence"/>
</dbReference>
<evidence type="ECO:0000259" key="10">
    <source>
        <dbReference type="Pfam" id="PF10496"/>
    </source>
</evidence>
<comment type="subcellular location">
    <subcellularLocation>
        <location evidence="1">Membrane</location>
        <topology evidence="1">Single-pass type IV membrane protein</topology>
    </subcellularLocation>
</comment>
<dbReference type="InterPro" id="IPR019529">
    <property type="entry name" value="Syntaxin-18_N"/>
</dbReference>
<comment type="similarity">
    <text evidence="2">Belongs to the syntaxin family.</text>
</comment>
<dbReference type="FunFam" id="1.20.5.110:FF:000039">
    <property type="entry name" value="Syntaxin-81 like"/>
    <property type="match status" value="1"/>
</dbReference>
<dbReference type="GO" id="GO:0006890">
    <property type="term" value="P:retrograde vesicle-mediated transport, Golgi to endoplasmic reticulum"/>
    <property type="evidence" value="ECO:0007669"/>
    <property type="project" value="TreeGrafter"/>
</dbReference>
<evidence type="ECO:0000256" key="4">
    <source>
        <dbReference type="ARBA" id="ARBA00022692"/>
    </source>
</evidence>
<evidence type="ECO:0000313" key="12">
    <source>
        <dbReference type="Proteomes" id="UP000734854"/>
    </source>
</evidence>
<evidence type="ECO:0000256" key="5">
    <source>
        <dbReference type="ARBA" id="ARBA00022927"/>
    </source>
</evidence>
<dbReference type="PANTHER" id="PTHR15959:SF0">
    <property type="entry name" value="SYNTAXIN-18"/>
    <property type="match status" value="1"/>
</dbReference>
<protein>
    <recommendedName>
        <fullName evidence="10">SNARE-complex protein Syntaxin-18 N-terminal domain-containing protein</fullName>
    </recommendedName>
</protein>
<reference evidence="11 12" key="1">
    <citation type="submission" date="2020-08" db="EMBL/GenBank/DDBJ databases">
        <title>Plant Genome Project.</title>
        <authorList>
            <person name="Zhang R.-G."/>
        </authorList>
    </citation>
    <scope>NUCLEOTIDE SEQUENCE [LARGE SCALE GENOMIC DNA]</scope>
    <source>
        <tissue evidence="11">Rhizome</tissue>
    </source>
</reference>
<accession>A0A8J5GR01</accession>
<dbReference type="EMBL" id="JACMSC010000010">
    <property type="protein sequence ID" value="KAG6505213.1"/>
    <property type="molecule type" value="Genomic_DNA"/>
</dbReference>
<proteinExistence type="inferred from homology"/>
<comment type="caution">
    <text evidence="11">The sequence shown here is derived from an EMBL/GenBank/DDBJ whole genome shotgun (WGS) entry which is preliminary data.</text>
</comment>
<dbReference type="GO" id="GO:0005783">
    <property type="term" value="C:endoplasmic reticulum"/>
    <property type="evidence" value="ECO:0007669"/>
    <property type="project" value="TreeGrafter"/>
</dbReference>
<dbReference type="AlphaFoldDB" id="A0A8J5GR01"/>
<evidence type="ECO:0000256" key="9">
    <source>
        <dbReference type="SAM" id="Phobius"/>
    </source>
</evidence>
<dbReference type="GO" id="GO:0015031">
    <property type="term" value="P:protein transport"/>
    <property type="evidence" value="ECO:0007669"/>
    <property type="project" value="UniProtKB-KW"/>
</dbReference>
<evidence type="ECO:0000256" key="8">
    <source>
        <dbReference type="ARBA" id="ARBA00023136"/>
    </source>
</evidence>
<keyword evidence="3" id="KW-0813">Transport</keyword>
<keyword evidence="12" id="KW-1185">Reference proteome</keyword>